<reference evidence="1 3" key="1">
    <citation type="journal article" date="2010" name="J. Bacteriol.">
        <title>Complete genome sequence of Halalkalicoccus jeotgali B3(T), an extremely halophilic archaeon.</title>
        <authorList>
            <person name="Roh S.W."/>
            <person name="Nam Y.D."/>
            <person name="Nam S.H."/>
            <person name="Choi S.H."/>
            <person name="Park H.S."/>
            <person name="Bae J.W."/>
        </authorList>
    </citation>
    <scope>NUCLEOTIDE SEQUENCE [LARGE SCALE GENOMIC DNA]</scope>
    <source>
        <strain evidence="1">B3</strain>
        <strain evidence="3">DSM 18796 / CECT 7217 / JCM 14584 / KCTC 4019 / B3</strain>
    </source>
</reference>
<dbReference type="STRING" id="795797.HacjB3_13320"/>
<dbReference type="EMBL" id="AOHV01000024">
    <property type="protein sequence ID" value="ELY38141.1"/>
    <property type="molecule type" value="Genomic_DNA"/>
</dbReference>
<evidence type="ECO:0000313" key="4">
    <source>
        <dbReference type="Proteomes" id="UP000011645"/>
    </source>
</evidence>
<gene>
    <name evidence="1" type="ordered locus">HacjB3_13320</name>
    <name evidence="2" type="ORF">C497_08524</name>
</gene>
<dbReference type="GeneID" id="9420480"/>
<dbReference type="HOGENOM" id="CLU_179745_0_0_2"/>
<proteinExistence type="predicted"/>
<accession>D8J7M5</accession>
<dbReference type="eggNOG" id="arCOG10326">
    <property type="taxonomic scope" value="Archaea"/>
</dbReference>
<organism evidence="1 3">
    <name type="scientific">Halalkalicoccus jeotgali (strain DSM 18796 / CECT 7217 / JCM 14584 / KCTC 4019 / B3)</name>
    <dbReference type="NCBI Taxonomy" id="795797"/>
    <lineage>
        <taxon>Archaea</taxon>
        <taxon>Methanobacteriati</taxon>
        <taxon>Methanobacteriota</taxon>
        <taxon>Stenosarchaea group</taxon>
        <taxon>Halobacteria</taxon>
        <taxon>Halobacteriales</taxon>
        <taxon>Halococcaceae</taxon>
        <taxon>Halalkalicoccus</taxon>
    </lineage>
</organism>
<dbReference type="PATRIC" id="fig|795797.18.peg.2665"/>
<dbReference type="Proteomes" id="UP000011645">
    <property type="component" value="Unassembled WGS sequence"/>
</dbReference>
<dbReference type="AlphaFoldDB" id="D8J7M5"/>
<sequence>MALKTYTLHVEESETEDGLDVDVYDADGTIEASTWIGYEDYGVTSRGGDPEPTETTFSADVLTLDLQVERDEAAFLIRVLGDAEILASKRLVDEAWGLAAR</sequence>
<dbReference type="OrthoDB" id="313211at2157"/>
<evidence type="ECO:0000313" key="3">
    <source>
        <dbReference type="Proteomes" id="UP000000390"/>
    </source>
</evidence>
<keyword evidence="4" id="KW-1185">Reference proteome</keyword>
<protein>
    <submittedName>
        <fullName evidence="1">Uncharacterized protein</fullName>
    </submittedName>
</protein>
<evidence type="ECO:0000313" key="2">
    <source>
        <dbReference type="EMBL" id="ELY38141.1"/>
    </source>
</evidence>
<dbReference type="RefSeq" id="WP_008416004.1">
    <property type="nucleotide sequence ID" value="NC_014297.1"/>
</dbReference>
<dbReference type="KEGG" id="hje:HacjB3_13320"/>
<reference evidence="2 4" key="2">
    <citation type="journal article" date="2014" name="PLoS Genet.">
        <title>Phylogenetically driven sequencing of extremely halophilic archaea reveals strategies for static and dynamic osmo-response.</title>
        <authorList>
            <person name="Becker E.A."/>
            <person name="Seitzer P.M."/>
            <person name="Tritt A."/>
            <person name="Larsen D."/>
            <person name="Krusor M."/>
            <person name="Yao A.I."/>
            <person name="Wu D."/>
            <person name="Madern D."/>
            <person name="Eisen J.A."/>
            <person name="Darling A.E."/>
            <person name="Facciotti M.T."/>
        </authorList>
    </citation>
    <scope>NUCLEOTIDE SEQUENCE [LARGE SCALE GENOMIC DNA]</scope>
    <source>
        <strain evidence="2">B3</strain>
        <strain evidence="4">DSM 18796 / CECT 7217 / JCM 14584 / KCTC 4019 / B3</strain>
    </source>
</reference>
<name>D8J7M5_HALJB</name>
<dbReference type="Proteomes" id="UP000000390">
    <property type="component" value="Chromosome"/>
</dbReference>
<dbReference type="EMBL" id="CP002062">
    <property type="protein sequence ID" value="ADJ16045.1"/>
    <property type="molecule type" value="Genomic_DNA"/>
</dbReference>
<evidence type="ECO:0000313" key="1">
    <source>
        <dbReference type="EMBL" id="ADJ16045.1"/>
    </source>
</evidence>